<dbReference type="EMBL" id="JAGGKE010000022">
    <property type="protein sequence ID" value="MBP1903365.1"/>
    <property type="molecule type" value="Genomic_DNA"/>
</dbReference>
<keyword evidence="2" id="KW-0812">Transmembrane</keyword>
<organism evidence="3 4">
    <name type="scientific">Halorubrum trapanicum</name>
    <dbReference type="NCBI Taxonomy" id="29284"/>
    <lineage>
        <taxon>Archaea</taxon>
        <taxon>Methanobacteriati</taxon>
        <taxon>Methanobacteriota</taxon>
        <taxon>Stenosarchaea group</taxon>
        <taxon>Halobacteria</taxon>
        <taxon>Halobacteriales</taxon>
        <taxon>Haloferacaceae</taxon>
        <taxon>Halorubrum</taxon>
    </lineage>
</organism>
<sequence>MTTPSLGEERRRRAAGSLSTVARDGGSLAALLVVAGTVLATGSVRAVILATPFLLAALPTPSPVAFAAGQLAVLPTVSVEDAAAATVAQLALLVVLTEPARAVGSPYAVGATLVAAVGLAGLLAGGLRYGLVVAGGLLCLAVACGTYLARRVTLVRLGLVGDGGESGDEASVANEVVSEESHGEATGGDRPDDPSVTKPKE</sequence>
<comment type="caution">
    <text evidence="3">The sequence shown here is derived from an EMBL/GenBank/DDBJ whole genome shotgun (WGS) entry which is preliminary data.</text>
</comment>
<keyword evidence="2" id="KW-0472">Membrane</keyword>
<keyword evidence="2" id="KW-1133">Transmembrane helix</keyword>
<evidence type="ECO:0000313" key="3">
    <source>
        <dbReference type="EMBL" id="MBP1903365.1"/>
    </source>
</evidence>
<feature type="transmembrane region" description="Helical" evidence="2">
    <location>
        <begin position="28"/>
        <end position="51"/>
    </location>
</feature>
<reference evidence="3 4" key="1">
    <citation type="submission" date="2021-03" db="EMBL/GenBank/DDBJ databases">
        <title>Genomic Encyclopedia of Type Strains, Phase IV (KMG-IV): sequencing the most valuable type-strain genomes for metagenomic binning, comparative biology and taxonomic classification.</title>
        <authorList>
            <person name="Goeker M."/>
        </authorList>
    </citation>
    <scope>NUCLEOTIDE SEQUENCE [LARGE SCALE GENOMIC DNA]</scope>
    <source>
        <strain evidence="3 4">DSM 12287</strain>
    </source>
</reference>
<gene>
    <name evidence="3" type="ORF">J2744_003070</name>
</gene>
<protein>
    <submittedName>
        <fullName evidence="3">Uncharacterized protein</fullName>
    </submittedName>
</protein>
<dbReference type="RefSeq" id="WP_210114040.1">
    <property type="nucleotide sequence ID" value="NZ_BAAADX010000017.1"/>
</dbReference>
<proteinExistence type="predicted"/>
<evidence type="ECO:0000256" key="2">
    <source>
        <dbReference type="SAM" id="Phobius"/>
    </source>
</evidence>
<name>A0A8J7UMI6_9EURY</name>
<evidence type="ECO:0000256" key="1">
    <source>
        <dbReference type="SAM" id="MobiDB-lite"/>
    </source>
</evidence>
<feature type="region of interest" description="Disordered" evidence="1">
    <location>
        <begin position="164"/>
        <end position="201"/>
    </location>
</feature>
<dbReference type="Proteomes" id="UP000770586">
    <property type="component" value="Unassembled WGS sequence"/>
</dbReference>
<keyword evidence="4" id="KW-1185">Reference proteome</keyword>
<feature type="transmembrane region" description="Helical" evidence="2">
    <location>
        <begin position="131"/>
        <end position="149"/>
    </location>
</feature>
<accession>A0A8J7UMI6</accession>
<evidence type="ECO:0000313" key="4">
    <source>
        <dbReference type="Proteomes" id="UP000770586"/>
    </source>
</evidence>
<feature type="compositionally biased region" description="Basic and acidic residues" evidence="1">
    <location>
        <begin position="179"/>
        <end position="201"/>
    </location>
</feature>
<dbReference type="AlphaFoldDB" id="A0A8J7UMI6"/>
<feature type="transmembrane region" description="Helical" evidence="2">
    <location>
        <begin position="107"/>
        <end position="125"/>
    </location>
</feature>